<dbReference type="Gene3D" id="1.25.40.20">
    <property type="entry name" value="Ankyrin repeat-containing domain"/>
    <property type="match status" value="1"/>
</dbReference>
<dbReference type="Proteomes" id="UP000515151">
    <property type="component" value="Chromosome 1"/>
</dbReference>
<protein>
    <submittedName>
        <fullName evidence="5">Ankyrin repeat-containing protein At5g02620-like</fullName>
    </submittedName>
</protein>
<gene>
    <name evidence="5" type="primary">LOC116215120</name>
</gene>
<evidence type="ECO:0000313" key="4">
    <source>
        <dbReference type="Proteomes" id="UP000515151"/>
    </source>
</evidence>
<keyword evidence="2" id="KW-0812">Transmembrane</keyword>
<reference evidence="4" key="1">
    <citation type="journal article" date="2020" name="Plant Biotechnol. J.">
        <title>The pomegranate (Punica granatum L.) draft genome dissects genetic divergence between soft- and hard-seeded cultivars.</title>
        <authorList>
            <person name="Luo X."/>
            <person name="Li H."/>
            <person name="Wu Z."/>
            <person name="Yao W."/>
            <person name="Zhao P."/>
            <person name="Cao D."/>
            <person name="Yu H."/>
            <person name="Li K."/>
            <person name="Poudel K."/>
            <person name="Zhao D."/>
            <person name="Zhang F."/>
            <person name="Xia X."/>
            <person name="Chen L."/>
            <person name="Wang Q."/>
            <person name="Jing D."/>
            <person name="Cao S."/>
        </authorList>
    </citation>
    <scope>NUCLEOTIDE SEQUENCE [LARGE SCALE GENOMIC DNA]</scope>
    <source>
        <strain evidence="4">cv. Tunisia</strain>
    </source>
</reference>
<dbReference type="InterPro" id="IPR036770">
    <property type="entry name" value="Ankyrin_rpt-contain_sf"/>
</dbReference>
<feature type="transmembrane region" description="Helical" evidence="2">
    <location>
        <begin position="370"/>
        <end position="390"/>
    </location>
</feature>
<name>A0A6P8E9B6_PUNGR</name>
<dbReference type="InterPro" id="IPR002110">
    <property type="entry name" value="Ankyrin_rpt"/>
</dbReference>
<feature type="transmembrane region" description="Helical" evidence="2">
    <location>
        <begin position="434"/>
        <end position="455"/>
    </location>
</feature>
<keyword evidence="4" id="KW-1185">Reference proteome</keyword>
<dbReference type="AlphaFoldDB" id="A0A6P8E9B6"/>
<sequence>MSNNDSPFEAAAKGGDIDMSHRLLEAVAERGDIKELYNLLGRKPDILDSIKYEAPFAETPLHIAASSGNDERTDSSSHGRAKFAVEVAVLKPSFARKLNPEGLTPMHLALLNRQWKTARALMMLEPELIRVKGKEGKTPFHVAVEFAPPQLLAELLYVCPSSIEDLTAQWETAVHIAVESSKFESFKVLFGWILKAEREHILDWKNFDGDTVLHVATRKNQPQVVSMLFPCVDRDAKNFNGKTALSIHEERRPESDEQIGRILCSRLGLPRAVYRYLQARLEGNHHTILYIRFGNIPIVLMVMLDRIIKSILELGRGGKVELGRGGNEKSREAILVVAVLIATAAYQGILSPPGGFWQDEDSSSPGKMIMSGRLLSCYLAFNSVAFALSLGEIILNLPGASASNLLIMSATFLLLTYSVAFLNNTPEQFLALRVFVLFILAFVCVFGWMTVAQALSMARYYNPQHFMDTPEKRHIRHHVGSDEPGHESQENTRGGLSGNSCEIKPGNTMPVGIEEA</sequence>
<dbReference type="InterPro" id="IPR026961">
    <property type="entry name" value="PGG_dom"/>
</dbReference>
<evidence type="ECO:0000259" key="3">
    <source>
        <dbReference type="Pfam" id="PF13962"/>
    </source>
</evidence>
<dbReference type="SUPFAM" id="SSF48403">
    <property type="entry name" value="Ankyrin repeat"/>
    <property type="match status" value="1"/>
</dbReference>
<feature type="compositionally biased region" description="Basic and acidic residues" evidence="1">
    <location>
        <begin position="479"/>
        <end position="490"/>
    </location>
</feature>
<feature type="transmembrane region" description="Helical" evidence="2">
    <location>
        <begin position="333"/>
        <end position="350"/>
    </location>
</feature>
<accession>A0A6P8E9B6</accession>
<reference evidence="5" key="2">
    <citation type="submission" date="2025-08" db="UniProtKB">
        <authorList>
            <consortium name="RefSeq"/>
        </authorList>
    </citation>
    <scope>IDENTIFICATION</scope>
    <source>
        <tissue evidence="5">Leaf</tissue>
    </source>
</reference>
<proteinExistence type="predicted"/>
<keyword evidence="2" id="KW-0472">Membrane</keyword>
<evidence type="ECO:0000256" key="1">
    <source>
        <dbReference type="SAM" id="MobiDB-lite"/>
    </source>
</evidence>
<feature type="compositionally biased region" description="Polar residues" evidence="1">
    <location>
        <begin position="491"/>
        <end position="500"/>
    </location>
</feature>
<dbReference type="PANTHER" id="PTHR24128:SF24">
    <property type="entry name" value="ANKYRIN REPEAT PROTEIN"/>
    <property type="match status" value="1"/>
</dbReference>
<evidence type="ECO:0000256" key="2">
    <source>
        <dbReference type="SAM" id="Phobius"/>
    </source>
</evidence>
<feature type="region of interest" description="Disordered" evidence="1">
    <location>
        <begin position="477"/>
        <end position="516"/>
    </location>
</feature>
<feature type="transmembrane region" description="Helical" evidence="2">
    <location>
        <begin position="402"/>
        <end position="422"/>
    </location>
</feature>
<dbReference type="PANTHER" id="PTHR24128">
    <property type="entry name" value="HOMEOBOX PROTEIN WARIAI"/>
    <property type="match status" value="1"/>
</dbReference>
<keyword evidence="2" id="KW-1133">Transmembrane helix</keyword>
<dbReference type="RefSeq" id="XP_031406567.1">
    <property type="nucleotide sequence ID" value="XM_031550707.1"/>
</dbReference>
<evidence type="ECO:0000313" key="5">
    <source>
        <dbReference type="RefSeq" id="XP_031406567.1"/>
    </source>
</evidence>
<dbReference type="SMART" id="SM00248">
    <property type="entry name" value="ANK"/>
    <property type="match status" value="5"/>
</dbReference>
<dbReference type="GeneID" id="116215120"/>
<dbReference type="OrthoDB" id="674805at2759"/>
<feature type="domain" description="PGG" evidence="3">
    <location>
        <begin position="328"/>
        <end position="419"/>
    </location>
</feature>
<organism evidence="4 5">
    <name type="scientific">Punica granatum</name>
    <name type="common">Pomegranate</name>
    <dbReference type="NCBI Taxonomy" id="22663"/>
    <lineage>
        <taxon>Eukaryota</taxon>
        <taxon>Viridiplantae</taxon>
        <taxon>Streptophyta</taxon>
        <taxon>Embryophyta</taxon>
        <taxon>Tracheophyta</taxon>
        <taxon>Spermatophyta</taxon>
        <taxon>Magnoliopsida</taxon>
        <taxon>eudicotyledons</taxon>
        <taxon>Gunneridae</taxon>
        <taxon>Pentapetalae</taxon>
        <taxon>rosids</taxon>
        <taxon>malvids</taxon>
        <taxon>Myrtales</taxon>
        <taxon>Lythraceae</taxon>
        <taxon>Punica</taxon>
    </lineage>
</organism>
<dbReference type="Pfam" id="PF13962">
    <property type="entry name" value="PGG"/>
    <property type="match status" value="1"/>
</dbReference>